<organism evidence="2 3">
    <name type="scientific">Tumidithrix elongata BACA0141</name>
    <dbReference type="NCBI Taxonomy" id="2716417"/>
    <lineage>
        <taxon>Bacteria</taxon>
        <taxon>Bacillati</taxon>
        <taxon>Cyanobacteriota</taxon>
        <taxon>Cyanophyceae</taxon>
        <taxon>Pseudanabaenales</taxon>
        <taxon>Pseudanabaenaceae</taxon>
        <taxon>Tumidithrix</taxon>
        <taxon>Tumidithrix elongata</taxon>
    </lineage>
</organism>
<keyword evidence="1" id="KW-0472">Membrane</keyword>
<protein>
    <submittedName>
        <fullName evidence="2">Uncharacterized protein</fullName>
    </submittedName>
</protein>
<keyword evidence="3" id="KW-1185">Reference proteome</keyword>
<proteinExistence type="predicted"/>
<name>A0AAW9Q3J8_9CYAN</name>
<accession>A0AAW9Q3J8</accession>
<feature type="transmembrane region" description="Helical" evidence="1">
    <location>
        <begin position="66"/>
        <end position="84"/>
    </location>
</feature>
<evidence type="ECO:0000313" key="3">
    <source>
        <dbReference type="Proteomes" id="UP001333818"/>
    </source>
</evidence>
<dbReference type="EMBL" id="JAZBJZ010000035">
    <property type="protein sequence ID" value="MEE3717201.1"/>
    <property type="molecule type" value="Genomic_DNA"/>
</dbReference>
<dbReference type="Proteomes" id="UP001333818">
    <property type="component" value="Unassembled WGS sequence"/>
</dbReference>
<keyword evidence="1" id="KW-1133">Transmembrane helix</keyword>
<reference evidence="2" key="1">
    <citation type="submission" date="2024-01" db="EMBL/GenBank/DDBJ databases">
        <title>Bank of Algae and Cyanobacteria of the Azores (BACA) strain genomes.</title>
        <authorList>
            <person name="Luz R."/>
            <person name="Cordeiro R."/>
            <person name="Fonseca A."/>
            <person name="Goncalves V."/>
        </authorList>
    </citation>
    <scope>NUCLEOTIDE SEQUENCE</scope>
    <source>
        <strain evidence="2">BACA0141</strain>
    </source>
</reference>
<comment type="caution">
    <text evidence="2">The sequence shown here is derived from an EMBL/GenBank/DDBJ whole genome shotgun (WGS) entry which is preliminary data.</text>
</comment>
<evidence type="ECO:0000313" key="2">
    <source>
        <dbReference type="EMBL" id="MEE3717201.1"/>
    </source>
</evidence>
<dbReference type="AlphaFoldDB" id="A0AAW9Q3J8"/>
<sequence>MKPNNSSGKSSERDDDRALVNFLQQYKPAAPAPVSNLEQEIMHKIVAEPQTQRIHNRTKSSVYKNLLWGLPLAIAAMAAGIWFGSRPSEPQLSQADRDTIEASLVHSWSTATDQETEDTATAYLLLDPSTESFTSYQ</sequence>
<keyword evidence="1" id="KW-0812">Transmembrane</keyword>
<dbReference type="RefSeq" id="WP_330483629.1">
    <property type="nucleotide sequence ID" value="NZ_JAZBJZ010000035.1"/>
</dbReference>
<evidence type="ECO:0000256" key="1">
    <source>
        <dbReference type="SAM" id="Phobius"/>
    </source>
</evidence>
<gene>
    <name evidence="2" type="ORF">V2H45_10625</name>
</gene>